<dbReference type="STRING" id="298654.FraEuI1c_3647"/>
<evidence type="ECO:0000313" key="3">
    <source>
        <dbReference type="Proteomes" id="UP000002484"/>
    </source>
</evidence>
<reference evidence="2 3" key="1">
    <citation type="submission" date="2010-10" db="EMBL/GenBank/DDBJ databases">
        <title>Complete sequence of Frankia sp. EuI1c.</title>
        <authorList>
            <consortium name="US DOE Joint Genome Institute"/>
            <person name="Lucas S."/>
            <person name="Copeland A."/>
            <person name="Lapidus A."/>
            <person name="Cheng J.-F."/>
            <person name="Bruce D."/>
            <person name="Goodwin L."/>
            <person name="Pitluck S."/>
            <person name="Chertkov O."/>
            <person name="Detter J.C."/>
            <person name="Han C."/>
            <person name="Tapia R."/>
            <person name="Land M."/>
            <person name="Hauser L."/>
            <person name="Jeffries C."/>
            <person name="Kyrpides N."/>
            <person name="Ivanova N."/>
            <person name="Mikhailova N."/>
            <person name="Beauchemin N."/>
            <person name="Sen A."/>
            <person name="Sur S.A."/>
            <person name="Gtari M."/>
            <person name="Wall L."/>
            <person name="Tisa L."/>
            <person name="Woyke T."/>
        </authorList>
    </citation>
    <scope>NUCLEOTIDE SEQUENCE [LARGE SCALE GENOMIC DNA]</scope>
    <source>
        <strain evidence="3">DSM 45817 / CECT 9037 / EuI1c</strain>
    </source>
</reference>
<feature type="region of interest" description="Disordered" evidence="1">
    <location>
        <begin position="1"/>
        <end position="32"/>
    </location>
</feature>
<feature type="compositionally biased region" description="Low complexity" evidence="1">
    <location>
        <begin position="20"/>
        <end position="32"/>
    </location>
</feature>
<evidence type="ECO:0008006" key="4">
    <source>
        <dbReference type="Google" id="ProtNLM"/>
    </source>
</evidence>
<dbReference type="KEGG" id="fri:FraEuI1c_3647"/>
<feature type="region of interest" description="Disordered" evidence="1">
    <location>
        <begin position="200"/>
        <end position="246"/>
    </location>
</feature>
<dbReference type="RefSeq" id="WP_013424772.1">
    <property type="nucleotide sequence ID" value="NC_014666.1"/>
</dbReference>
<proteinExistence type="predicted"/>
<dbReference type="AlphaFoldDB" id="E3J1I6"/>
<dbReference type="HOGENOM" id="CLU_1127771_0_0_11"/>
<dbReference type="InterPro" id="IPR025358">
    <property type="entry name" value="DUF4262"/>
</dbReference>
<dbReference type="InParanoid" id="E3J1I6"/>
<evidence type="ECO:0000256" key="1">
    <source>
        <dbReference type="SAM" id="MobiDB-lite"/>
    </source>
</evidence>
<sequence>MTTTRDPGPRPHPRPTATFPSPGRYPAGGAARPAQLVDPERLLDELCEQFETRYDALIDEAIAAHGWALQAAPALHCRPRLAYTVGLTAYDRHPELIITGLRSHVAARILNVLCDHVRDGQRLGTRQQCADFPGWPRLALLDVDPDNSGDLLVAANRRYQPTDGPPVDALQVIWCDPAGNLPWEPGWVLPRDAQPVLHYPLDPFTGLDDEDDDDREDETGPGVEGRRPRGALDEEDDVTPPPVRIG</sequence>
<gene>
    <name evidence="2" type="ordered locus">FraEuI1c_3647</name>
</gene>
<organism evidence="2 3">
    <name type="scientific">Pseudofrankia inefficax (strain DSM 45817 / CECT 9037 / DDB 130130 / EuI1c)</name>
    <name type="common">Frankia inefficax</name>
    <dbReference type="NCBI Taxonomy" id="298654"/>
    <lineage>
        <taxon>Bacteria</taxon>
        <taxon>Bacillati</taxon>
        <taxon>Actinomycetota</taxon>
        <taxon>Actinomycetes</taxon>
        <taxon>Frankiales</taxon>
        <taxon>Frankiaceae</taxon>
        <taxon>Pseudofrankia</taxon>
    </lineage>
</organism>
<accession>E3J1I6</accession>
<dbReference type="OrthoDB" id="511192at2"/>
<protein>
    <recommendedName>
        <fullName evidence="4">DUF4262 domain-containing protein</fullName>
    </recommendedName>
</protein>
<keyword evidence="3" id="KW-1185">Reference proteome</keyword>
<evidence type="ECO:0000313" key="2">
    <source>
        <dbReference type="EMBL" id="ADP81654.1"/>
    </source>
</evidence>
<dbReference type="Pfam" id="PF14081">
    <property type="entry name" value="DUF4262"/>
    <property type="match status" value="1"/>
</dbReference>
<feature type="compositionally biased region" description="Acidic residues" evidence="1">
    <location>
        <begin position="207"/>
        <end position="219"/>
    </location>
</feature>
<dbReference type="Proteomes" id="UP000002484">
    <property type="component" value="Chromosome"/>
</dbReference>
<dbReference type="EMBL" id="CP002299">
    <property type="protein sequence ID" value="ADP81654.1"/>
    <property type="molecule type" value="Genomic_DNA"/>
</dbReference>
<name>E3J1I6_PSEI1</name>